<organism evidence="2">
    <name type="scientific">marine metagenome</name>
    <dbReference type="NCBI Taxonomy" id="408172"/>
    <lineage>
        <taxon>unclassified sequences</taxon>
        <taxon>metagenomes</taxon>
        <taxon>ecological metagenomes</taxon>
    </lineage>
</organism>
<dbReference type="SUPFAM" id="SSF56219">
    <property type="entry name" value="DNase I-like"/>
    <property type="match status" value="1"/>
</dbReference>
<feature type="non-terminal residue" evidence="2">
    <location>
        <position position="212"/>
    </location>
</feature>
<proteinExistence type="predicted"/>
<dbReference type="GO" id="GO:0005737">
    <property type="term" value="C:cytoplasm"/>
    <property type="evidence" value="ECO:0007669"/>
    <property type="project" value="TreeGrafter"/>
</dbReference>
<dbReference type="Pfam" id="PF22669">
    <property type="entry name" value="Exo_endo_phos2"/>
    <property type="match status" value="1"/>
</dbReference>
<evidence type="ECO:0000259" key="1">
    <source>
        <dbReference type="Pfam" id="PF22669"/>
    </source>
</evidence>
<evidence type="ECO:0000313" key="2">
    <source>
        <dbReference type="EMBL" id="SVE56167.1"/>
    </source>
</evidence>
<gene>
    <name evidence="2" type="ORF">METZ01_LOCUS509021</name>
</gene>
<dbReference type="Gene3D" id="3.60.10.10">
    <property type="entry name" value="Endonuclease/exonuclease/phosphatase"/>
    <property type="match status" value="1"/>
</dbReference>
<sequence>MISQIKDFRLGLCVSVLFYLCFISTNLSSEEIKILVYNTHGLPSAFAGDDPEERFPLIGEKTKAYQLSLLQEDFAHHELLLKNLGKESVAIRGNGNNKSLCPFCSGSGLTMISNLEKEWQLEINSEAFNSCSGWLGGLNDCFASKGFQLARIETPSEKYVFILNTHLDAGRSTSDRKVRAEQLNQILNKVKPVISGEALIVAGDLNLRWNDP</sequence>
<dbReference type="EMBL" id="UINC01225909">
    <property type="protein sequence ID" value="SVE56167.1"/>
    <property type="molecule type" value="Genomic_DNA"/>
</dbReference>
<dbReference type="PANTHER" id="PTHR16320:SF1">
    <property type="entry name" value="SPHINGOMYELINASE DDB_G0288017"/>
    <property type="match status" value="1"/>
</dbReference>
<dbReference type="GO" id="GO:0016791">
    <property type="term" value="F:phosphatase activity"/>
    <property type="evidence" value="ECO:0007669"/>
    <property type="project" value="InterPro"/>
</dbReference>
<dbReference type="AlphaFoldDB" id="A0A383EH35"/>
<dbReference type="InterPro" id="IPR036691">
    <property type="entry name" value="Endo/exonu/phosph_ase_sf"/>
</dbReference>
<accession>A0A383EH35</accession>
<feature type="non-terminal residue" evidence="2">
    <location>
        <position position="1"/>
    </location>
</feature>
<reference evidence="2" key="1">
    <citation type="submission" date="2018-05" db="EMBL/GenBank/DDBJ databases">
        <authorList>
            <person name="Lanie J.A."/>
            <person name="Ng W.-L."/>
            <person name="Kazmierczak K.M."/>
            <person name="Andrzejewski T.M."/>
            <person name="Davidsen T.M."/>
            <person name="Wayne K.J."/>
            <person name="Tettelin H."/>
            <person name="Glass J.I."/>
            <person name="Rusch D."/>
            <person name="Podicherti R."/>
            <person name="Tsui H.-C.T."/>
            <person name="Winkler M.E."/>
        </authorList>
    </citation>
    <scope>NUCLEOTIDE SEQUENCE</scope>
</reference>
<dbReference type="InterPro" id="IPR000300">
    <property type="entry name" value="IPPc"/>
</dbReference>
<name>A0A383EH35_9ZZZZ</name>
<dbReference type="PANTHER" id="PTHR16320">
    <property type="entry name" value="SPHINGOMYELINASE FAMILY MEMBER"/>
    <property type="match status" value="1"/>
</dbReference>
<dbReference type="InterPro" id="IPR038772">
    <property type="entry name" value="Sph/SMPD2-like"/>
</dbReference>
<dbReference type="GO" id="GO:0004767">
    <property type="term" value="F:sphingomyelin phosphodiesterase activity"/>
    <property type="evidence" value="ECO:0007669"/>
    <property type="project" value="InterPro"/>
</dbReference>
<protein>
    <recommendedName>
        <fullName evidence="1">Inositol polyphosphate-related phosphatase domain-containing protein</fullName>
    </recommendedName>
</protein>
<dbReference type="GO" id="GO:0046856">
    <property type="term" value="P:phosphatidylinositol dephosphorylation"/>
    <property type="evidence" value="ECO:0007669"/>
    <property type="project" value="InterPro"/>
</dbReference>
<feature type="domain" description="Inositol polyphosphate-related phosphatase" evidence="1">
    <location>
        <begin position="136"/>
        <end position="210"/>
    </location>
</feature>